<comment type="caution">
    <text evidence="3">The sequence shown here is derived from an EMBL/GenBank/DDBJ whole genome shotgun (WGS) entry which is preliminary data.</text>
</comment>
<evidence type="ECO:0000256" key="1">
    <source>
        <dbReference type="ARBA" id="ARBA00022801"/>
    </source>
</evidence>
<proteinExistence type="predicted"/>
<dbReference type="GO" id="GO:0016787">
    <property type="term" value="F:hydrolase activity"/>
    <property type="evidence" value="ECO:0007669"/>
    <property type="project" value="UniProtKB-KW"/>
</dbReference>
<dbReference type="Proteomes" id="UP000727907">
    <property type="component" value="Unassembled WGS sequence"/>
</dbReference>
<accession>A0ABS6IIB6</accession>
<sequence>MRPRSSFAGAAIEVSDLARSVAFHRLWLPMLGFHRVWTSPDRVMWSRGYDHFVMRQAKDGISYGPGALWLAVSAESRGQVDQVFAELRDAGAEIIQPPQELDYLAPGYYSVGFRDPDGVPIEVMHRWEDLPEVPDAEHVRVPGHGVSLGGYFFKPVAGQPPYPALILLHGFAGHAHNMVGLARAAAANGYAALSLSLRGWLGSEGENDQGLRQPLDVLAAIDWLAKRPLVDRDRIALVGASMGGQVALLAAAHKPPVRAVAAFFAPTDLARWREANPFMRDYLDDLCGPEGLPVRSPILRVAQIDAPVLLLHGDRDENVPVEQSLAMAEALRNHGKDAEAVVIPGATHYFTEQQNAAARRTLFDFLRRHLTRS</sequence>
<dbReference type="InterPro" id="IPR050261">
    <property type="entry name" value="FrsA_esterase"/>
</dbReference>
<keyword evidence="4" id="KW-1185">Reference proteome</keyword>
<dbReference type="Pfam" id="PF00326">
    <property type="entry name" value="Peptidase_S9"/>
    <property type="match status" value="1"/>
</dbReference>
<evidence type="ECO:0000313" key="4">
    <source>
        <dbReference type="Proteomes" id="UP000727907"/>
    </source>
</evidence>
<dbReference type="RefSeq" id="WP_216957736.1">
    <property type="nucleotide sequence ID" value="NZ_JAHOPB010000001.1"/>
</dbReference>
<keyword evidence="1 3" id="KW-0378">Hydrolase</keyword>
<feature type="domain" description="VOC" evidence="2">
    <location>
        <begin position="6"/>
        <end position="126"/>
    </location>
</feature>
<evidence type="ECO:0000259" key="2">
    <source>
        <dbReference type="PROSITE" id="PS51819"/>
    </source>
</evidence>
<protein>
    <submittedName>
        <fullName evidence="3">Alpha/beta fold hydrolase</fullName>
    </submittedName>
</protein>
<evidence type="ECO:0000313" key="3">
    <source>
        <dbReference type="EMBL" id="MBU8873497.1"/>
    </source>
</evidence>
<dbReference type="InterPro" id="IPR037523">
    <property type="entry name" value="VOC_core"/>
</dbReference>
<name>A0ABS6IIB6_9HYPH</name>
<dbReference type="InterPro" id="IPR001375">
    <property type="entry name" value="Peptidase_S9_cat"/>
</dbReference>
<gene>
    <name evidence="3" type="ORF">KQ910_06960</name>
</gene>
<dbReference type="Pfam" id="PF00903">
    <property type="entry name" value="Glyoxalase"/>
    <property type="match status" value="1"/>
</dbReference>
<dbReference type="PANTHER" id="PTHR22946:SF9">
    <property type="entry name" value="POLYKETIDE TRANSFERASE AF380"/>
    <property type="match status" value="1"/>
</dbReference>
<dbReference type="EMBL" id="JAHOPB010000001">
    <property type="protein sequence ID" value="MBU8873497.1"/>
    <property type="molecule type" value="Genomic_DNA"/>
</dbReference>
<reference evidence="3 4" key="1">
    <citation type="submission" date="2021-06" db="EMBL/GenBank/DDBJ databases">
        <authorList>
            <person name="Lee D.H."/>
        </authorList>
    </citation>
    <scope>NUCLEOTIDE SEQUENCE [LARGE SCALE GENOMIC DNA]</scope>
    <source>
        <strain evidence="3 4">MMS21-HV4-11</strain>
    </source>
</reference>
<dbReference type="PANTHER" id="PTHR22946">
    <property type="entry name" value="DIENELACTONE HYDROLASE DOMAIN-CONTAINING PROTEIN-RELATED"/>
    <property type="match status" value="1"/>
</dbReference>
<dbReference type="InterPro" id="IPR004360">
    <property type="entry name" value="Glyas_Fos-R_dOase_dom"/>
</dbReference>
<dbReference type="PROSITE" id="PS51819">
    <property type="entry name" value="VOC"/>
    <property type="match status" value="1"/>
</dbReference>
<organism evidence="3 4">
    <name type="scientific">Reyranella humidisoli</name>
    <dbReference type="NCBI Taxonomy" id="2849149"/>
    <lineage>
        <taxon>Bacteria</taxon>
        <taxon>Pseudomonadati</taxon>
        <taxon>Pseudomonadota</taxon>
        <taxon>Alphaproteobacteria</taxon>
        <taxon>Hyphomicrobiales</taxon>
        <taxon>Reyranellaceae</taxon>
        <taxon>Reyranella</taxon>
    </lineage>
</organism>